<dbReference type="EMBL" id="KV878210">
    <property type="protein sequence ID" value="OJJ38952.1"/>
    <property type="molecule type" value="Genomic_DNA"/>
</dbReference>
<keyword evidence="1" id="KW-0472">Membrane</keyword>
<feature type="transmembrane region" description="Helical" evidence="1">
    <location>
        <begin position="12"/>
        <end position="32"/>
    </location>
</feature>
<dbReference type="Proteomes" id="UP000184383">
    <property type="component" value="Unassembled WGS sequence"/>
</dbReference>
<keyword evidence="3" id="KW-1185">Reference proteome</keyword>
<evidence type="ECO:0000313" key="2">
    <source>
        <dbReference type="EMBL" id="OJJ38952.1"/>
    </source>
</evidence>
<name>A0A1L9RVK9_ASPWE</name>
<reference evidence="3" key="1">
    <citation type="journal article" date="2017" name="Genome Biol.">
        <title>Comparative genomics reveals high biological diversity and specific adaptations in the industrially and medically important fungal genus Aspergillus.</title>
        <authorList>
            <person name="de Vries R.P."/>
            <person name="Riley R."/>
            <person name="Wiebenga A."/>
            <person name="Aguilar-Osorio G."/>
            <person name="Amillis S."/>
            <person name="Uchima C.A."/>
            <person name="Anderluh G."/>
            <person name="Asadollahi M."/>
            <person name="Askin M."/>
            <person name="Barry K."/>
            <person name="Battaglia E."/>
            <person name="Bayram O."/>
            <person name="Benocci T."/>
            <person name="Braus-Stromeyer S.A."/>
            <person name="Caldana C."/>
            <person name="Canovas D."/>
            <person name="Cerqueira G.C."/>
            <person name="Chen F."/>
            <person name="Chen W."/>
            <person name="Choi C."/>
            <person name="Clum A."/>
            <person name="Dos Santos R.A."/>
            <person name="Damasio A.R."/>
            <person name="Diallinas G."/>
            <person name="Emri T."/>
            <person name="Fekete E."/>
            <person name="Flipphi M."/>
            <person name="Freyberg S."/>
            <person name="Gallo A."/>
            <person name="Gournas C."/>
            <person name="Habgood R."/>
            <person name="Hainaut M."/>
            <person name="Harispe M.L."/>
            <person name="Henrissat B."/>
            <person name="Hilden K.S."/>
            <person name="Hope R."/>
            <person name="Hossain A."/>
            <person name="Karabika E."/>
            <person name="Karaffa L."/>
            <person name="Karanyi Z."/>
            <person name="Krasevec N."/>
            <person name="Kuo A."/>
            <person name="Kusch H."/>
            <person name="LaButti K."/>
            <person name="Lagendijk E.L."/>
            <person name="Lapidus A."/>
            <person name="Levasseur A."/>
            <person name="Lindquist E."/>
            <person name="Lipzen A."/>
            <person name="Logrieco A.F."/>
            <person name="MacCabe A."/>
            <person name="Maekelae M.R."/>
            <person name="Malavazi I."/>
            <person name="Melin P."/>
            <person name="Meyer V."/>
            <person name="Mielnichuk N."/>
            <person name="Miskei M."/>
            <person name="Molnar A.P."/>
            <person name="Mule G."/>
            <person name="Ngan C.Y."/>
            <person name="Orejas M."/>
            <person name="Orosz E."/>
            <person name="Ouedraogo J.P."/>
            <person name="Overkamp K.M."/>
            <person name="Park H.-S."/>
            <person name="Perrone G."/>
            <person name="Piumi F."/>
            <person name="Punt P.J."/>
            <person name="Ram A.F."/>
            <person name="Ramon A."/>
            <person name="Rauscher S."/>
            <person name="Record E."/>
            <person name="Riano-Pachon D.M."/>
            <person name="Robert V."/>
            <person name="Roehrig J."/>
            <person name="Ruller R."/>
            <person name="Salamov A."/>
            <person name="Salih N.S."/>
            <person name="Samson R.A."/>
            <person name="Sandor E."/>
            <person name="Sanguinetti M."/>
            <person name="Schuetze T."/>
            <person name="Sepcic K."/>
            <person name="Shelest E."/>
            <person name="Sherlock G."/>
            <person name="Sophianopoulou V."/>
            <person name="Squina F.M."/>
            <person name="Sun H."/>
            <person name="Susca A."/>
            <person name="Todd R.B."/>
            <person name="Tsang A."/>
            <person name="Unkles S.E."/>
            <person name="van de Wiele N."/>
            <person name="van Rossen-Uffink D."/>
            <person name="Oliveira J.V."/>
            <person name="Vesth T.C."/>
            <person name="Visser J."/>
            <person name="Yu J.-H."/>
            <person name="Zhou M."/>
            <person name="Andersen M.R."/>
            <person name="Archer D.B."/>
            <person name="Baker S.E."/>
            <person name="Benoit I."/>
            <person name="Brakhage A.A."/>
            <person name="Braus G.H."/>
            <person name="Fischer R."/>
            <person name="Frisvad J.C."/>
            <person name="Goldman G.H."/>
            <person name="Houbraken J."/>
            <person name="Oakley B."/>
            <person name="Pocsi I."/>
            <person name="Scazzocchio C."/>
            <person name="Seiboth B."/>
            <person name="vanKuyk P.A."/>
            <person name="Wortman J."/>
            <person name="Dyer P.S."/>
            <person name="Grigoriev I.V."/>
        </authorList>
    </citation>
    <scope>NUCLEOTIDE SEQUENCE [LARGE SCALE GENOMIC DNA]</scope>
    <source>
        <strain evidence="3">DTO 134E9</strain>
    </source>
</reference>
<dbReference type="VEuPathDB" id="FungiDB:ASPWEDRAFT_36653"/>
<evidence type="ECO:0000256" key="1">
    <source>
        <dbReference type="SAM" id="Phobius"/>
    </source>
</evidence>
<sequence length="53" mass="6023">MNEGVKKDRVRYVITVLLLPTPVFFALLDYLISHMYGDMGPAFETWNFTGPSA</sequence>
<proteinExistence type="predicted"/>
<accession>A0A1L9RVK9</accession>
<organism evidence="2 3">
    <name type="scientific">Aspergillus wentii DTO 134E9</name>
    <dbReference type="NCBI Taxonomy" id="1073089"/>
    <lineage>
        <taxon>Eukaryota</taxon>
        <taxon>Fungi</taxon>
        <taxon>Dikarya</taxon>
        <taxon>Ascomycota</taxon>
        <taxon>Pezizomycotina</taxon>
        <taxon>Eurotiomycetes</taxon>
        <taxon>Eurotiomycetidae</taxon>
        <taxon>Eurotiales</taxon>
        <taxon>Aspergillaceae</taxon>
        <taxon>Aspergillus</taxon>
        <taxon>Aspergillus subgen. Cremei</taxon>
    </lineage>
</organism>
<keyword evidence="1" id="KW-1133">Transmembrane helix</keyword>
<dbReference type="RefSeq" id="XP_040692628.1">
    <property type="nucleotide sequence ID" value="XM_040834510.1"/>
</dbReference>
<protein>
    <submittedName>
        <fullName evidence="2">Uncharacterized protein</fullName>
    </submittedName>
</protein>
<gene>
    <name evidence="2" type="ORF">ASPWEDRAFT_36653</name>
</gene>
<dbReference type="AlphaFoldDB" id="A0A1L9RVK9"/>
<keyword evidence="1" id="KW-0812">Transmembrane</keyword>
<dbReference type="GeneID" id="63750358"/>
<evidence type="ECO:0000313" key="3">
    <source>
        <dbReference type="Proteomes" id="UP000184383"/>
    </source>
</evidence>